<comment type="caution">
    <text evidence="2">The sequence shown here is derived from an EMBL/GenBank/DDBJ whole genome shotgun (WGS) entry which is preliminary data.</text>
</comment>
<keyword evidence="1" id="KW-1133">Transmembrane helix</keyword>
<keyword evidence="1" id="KW-0812">Transmembrane</keyword>
<keyword evidence="3" id="KW-1185">Reference proteome</keyword>
<feature type="transmembrane region" description="Helical" evidence="1">
    <location>
        <begin position="182"/>
        <end position="205"/>
    </location>
</feature>
<dbReference type="EMBL" id="PITK01002690">
    <property type="protein sequence ID" value="TBU05868.1"/>
    <property type="molecule type" value="Genomic_DNA"/>
</dbReference>
<dbReference type="VEuPathDB" id="MicrosporidiaDB:CWI38_2690p0010"/>
<dbReference type="Proteomes" id="UP000292282">
    <property type="component" value="Unassembled WGS sequence"/>
</dbReference>
<feature type="transmembrane region" description="Helical" evidence="1">
    <location>
        <begin position="133"/>
        <end position="161"/>
    </location>
</feature>
<feature type="transmembrane region" description="Helical" evidence="1">
    <location>
        <begin position="86"/>
        <end position="111"/>
    </location>
</feature>
<dbReference type="AlphaFoldDB" id="A0A4Q9LD87"/>
<feature type="transmembrane region" description="Helical" evidence="1">
    <location>
        <begin position="211"/>
        <end position="236"/>
    </location>
</feature>
<evidence type="ECO:0000313" key="3">
    <source>
        <dbReference type="Proteomes" id="UP000292282"/>
    </source>
</evidence>
<proteinExistence type="predicted"/>
<keyword evidence="1" id="KW-0472">Membrane</keyword>
<gene>
    <name evidence="2" type="ORF">CWI38_2690p0010</name>
</gene>
<sequence length="257" mass="30018">MLKDKKILLILISLVIFLFMTQKYNCTLIYLLDTLQKYTNDFLFNEMSIFIMTFIFILLPCFSNAIILSALGLFTHEFIRSLKKCNFYCCLYVFMMYLLVLDINSVFFIFLKKYDISLGRNILSNNMYVNGDIYYSNLLVLVSLLLGLIFLQILIYCIEIYEIKCLTGYESYKDLFLELKIVINYFVLAGINILINVFIISYIIIDIWKDIEYKFIVVVSPFVISILSAGIGCVMYKRSTQVDIASSVYPREIKVVI</sequence>
<name>A0A4Q9LD87_9MICR</name>
<evidence type="ECO:0000256" key="1">
    <source>
        <dbReference type="SAM" id="Phobius"/>
    </source>
</evidence>
<feature type="transmembrane region" description="Helical" evidence="1">
    <location>
        <begin position="47"/>
        <end position="74"/>
    </location>
</feature>
<accession>A0A4Q9LD87</accession>
<protein>
    <submittedName>
        <fullName evidence="2">Uncharacterized protein</fullName>
    </submittedName>
</protein>
<organism evidence="2 3">
    <name type="scientific">Hamiltosporidium tvaerminnensis</name>
    <dbReference type="NCBI Taxonomy" id="1176355"/>
    <lineage>
        <taxon>Eukaryota</taxon>
        <taxon>Fungi</taxon>
        <taxon>Fungi incertae sedis</taxon>
        <taxon>Microsporidia</taxon>
        <taxon>Dubosqiidae</taxon>
        <taxon>Hamiltosporidium</taxon>
    </lineage>
</organism>
<evidence type="ECO:0000313" key="2">
    <source>
        <dbReference type="EMBL" id="TBU05868.1"/>
    </source>
</evidence>
<reference evidence="2 3" key="1">
    <citation type="submission" date="2017-12" db="EMBL/GenBank/DDBJ databases">
        <authorList>
            <person name="Pombert J.-F."/>
            <person name="Haag K.L."/>
            <person name="Ebert D."/>
        </authorList>
    </citation>
    <scope>NUCLEOTIDE SEQUENCE [LARGE SCALE GENOMIC DNA]</scope>
    <source>
        <strain evidence="2">IL-G-3</strain>
    </source>
</reference>